<dbReference type="RefSeq" id="WP_012385248.1">
    <property type="nucleotide sequence ID" value="NC_010581.1"/>
</dbReference>
<dbReference type="EMBL" id="CP001016">
    <property type="protein sequence ID" value="ACB95895.1"/>
    <property type="molecule type" value="Genomic_DNA"/>
</dbReference>
<dbReference type="Proteomes" id="UP000001695">
    <property type="component" value="Chromosome"/>
</dbReference>
<dbReference type="HOGENOM" id="CLU_1516201_0_0_5"/>
<dbReference type="OrthoDB" id="8451135at2"/>
<dbReference type="eggNOG" id="COG1215">
    <property type="taxonomic scope" value="Bacteria"/>
</dbReference>
<reference evidence="2" key="1">
    <citation type="submission" date="2008-03" db="EMBL/GenBank/DDBJ databases">
        <title>Complete sequence of chromosome of Beijerinckia indica subsp. indica ATCC 9039.</title>
        <authorList>
            <consortium name="US DOE Joint Genome Institute"/>
            <person name="Copeland A."/>
            <person name="Lucas S."/>
            <person name="Lapidus A."/>
            <person name="Glavina del Rio T."/>
            <person name="Dalin E."/>
            <person name="Tice H."/>
            <person name="Bruce D."/>
            <person name="Goodwin L."/>
            <person name="Pitluck S."/>
            <person name="LaButti K."/>
            <person name="Schmutz J."/>
            <person name="Larimer F."/>
            <person name="Land M."/>
            <person name="Hauser L."/>
            <person name="Kyrpides N."/>
            <person name="Mikhailova N."/>
            <person name="Dunfield P.F."/>
            <person name="Dedysh S.N."/>
            <person name="Liesack W."/>
            <person name="Saw J.H."/>
            <person name="Alam M."/>
            <person name="Chen Y."/>
            <person name="Murrell J.C."/>
            <person name="Richardson P."/>
        </authorList>
    </citation>
    <scope>NUCLEOTIDE SEQUENCE [LARGE SCALE GENOMIC DNA]</scope>
    <source>
        <strain evidence="2">ATCC 9039 / DSM 1715 / NCIMB 8712</strain>
    </source>
</reference>
<keyword evidence="2" id="KW-1185">Reference proteome</keyword>
<sequence length="183" mass="20132">MLSAIVFCGDEYASRLSRRGTKEDDFDIAQAMVSTLTGLVPAHVDGLLRDMIIIGPAGHDLALIADHAGCGLVEAETEAEGFAAAIAMARGPGLFLLKAGFRLETGFIEECRRHLRQGDDPLPLCIKGRRPETLFERLWPTRRPLAGLILPRGNGTMRPGETFASLSQRYRKEKPLRCRAFEV</sequence>
<name>B2IHB0_BEII9</name>
<dbReference type="KEGG" id="bid:Bind_2279"/>
<reference evidence="1 2" key="2">
    <citation type="journal article" date="2010" name="J. Bacteriol.">
        <title>Complete genome sequence of Beijerinckia indica subsp. indica.</title>
        <authorList>
            <person name="Tamas I."/>
            <person name="Dedysh S.N."/>
            <person name="Liesack W."/>
            <person name="Stott M.B."/>
            <person name="Alam M."/>
            <person name="Murrell J.C."/>
            <person name="Dunfield P.F."/>
        </authorList>
    </citation>
    <scope>NUCLEOTIDE SEQUENCE [LARGE SCALE GENOMIC DNA]</scope>
    <source>
        <strain evidence="2">ATCC 9039 / DSM 1715 / NCIMB 8712</strain>
    </source>
</reference>
<evidence type="ECO:0000313" key="1">
    <source>
        <dbReference type="EMBL" id="ACB95895.1"/>
    </source>
</evidence>
<accession>B2IHB0</accession>
<protein>
    <submittedName>
        <fullName evidence="1">Uncharacterized protein</fullName>
    </submittedName>
</protein>
<organism evidence="1 2">
    <name type="scientific">Beijerinckia indica subsp. indica (strain ATCC 9039 / DSM 1715 / NCIMB 8712)</name>
    <dbReference type="NCBI Taxonomy" id="395963"/>
    <lineage>
        <taxon>Bacteria</taxon>
        <taxon>Pseudomonadati</taxon>
        <taxon>Pseudomonadota</taxon>
        <taxon>Alphaproteobacteria</taxon>
        <taxon>Hyphomicrobiales</taxon>
        <taxon>Beijerinckiaceae</taxon>
        <taxon>Beijerinckia</taxon>
    </lineage>
</organism>
<gene>
    <name evidence="1" type="ordered locus">Bind_2279</name>
</gene>
<dbReference type="AlphaFoldDB" id="B2IHB0"/>
<proteinExistence type="predicted"/>
<dbReference type="STRING" id="395963.Bind_2279"/>
<evidence type="ECO:0000313" key="2">
    <source>
        <dbReference type="Proteomes" id="UP000001695"/>
    </source>
</evidence>